<feature type="signal peptide" evidence="1">
    <location>
        <begin position="1"/>
        <end position="19"/>
    </location>
</feature>
<reference evidence="2" key="1">
    <citation type="journal article" date="2020" name="Stud. Mycol.">
        <title>101 Dothideomycetes genomes: a test case for predicting lifestyles and emergence of pathogens.</title>
        <authorList>
            <person name="Haridas S."/>
            <person name="Albert R."/>
            <person name="Binder M."/>
            <person name="Bloem J."/>
            <person name="Labutti K."/>
            <person name="Salamov A."/>
            <person name="Andreopoulos B."/>
            <person name="Baker S."/>
            <person name="Barry K."/>
            <person name="Bills G."/>
            <person name="Bluhm B."/>
            <person name="Cannon C."/>
            <person name="Castanera R."/>
            <person name="Culley D."/>
            <person name="Daum C."/>
            <person name="Ezra D."/>
            <person name="Gonzalez J."/>
            <person name="Henrissat B."/>
            <person name="Kuo A."/>
            <person name="Liang C."/>
            <person name="Lipzen A."/>
            <person name="Lutzoni F."/>
            <person name="Magnuson J."/>
            <person name="Mondo S."/>
            <person name="Nolan M."/>
            <person name="Ohm R."/>
            <person name="Pangilinan J."/>
            <person name="Park H.-J."/>
            <person name="Ramirez L."/>
            <person name="Alfaro M."/>
            <person name="Sun H."/>
            <person name="Tritt A."/>
            <person name="Yoshinaga Y."/>
            <person name="Zwiers L.-H."/>
            <person name="Turgeon B."/>
            <person name="Goodwin S."/>
            <person name="Spatafora J."/>
            <person name="Crous P."/>
            <person name="Grigoriev I."/>
        </authorList>
    </citation>
    <scope>NUCLEOTIDE SEQUENCE</scope>
    <source>
        <strain evidence="2">CBS 480.64</strain>
    </source>
</reference>
<keyword evidence="3" id="KW-1185">Reference proteome</keyword>
<accession>A0A6A7C9E1</accession>
<evidence type="ECO:0000256" key="1">
    <source>
        <dbReference type="SAM" id="SignalP"/>
    </source>
</evidence>
<dbReference type="EMBL" id="MU005958">
    <property type="protein sequence ID" value="KAF2864060.1"/>
    <property type="molecule type" value="Genomic_DNA"/>
</dbReference>
<name>A0A6A7C9E1_9PEZI</name>
<evidence type="ECO:0000313" key="3">
    <source>
        <dbReference type="Proteomes" id="UP000799421"/>
    </source>
</evidence>
<gene>
    <name evidence="2" type="ORF">K470DRAFT_254390</name>
</gene>
<evidence type="ECO:0000313" key="2">
    <source>
        <dbReference type="EMBL" id="KAF2864060.1"/>
    </source>
</evidence>
<protein>
    <submittedName>
        <fullName evidence="2">Uncharacterized protein</fullName>
    </submittedName>
</protein>
<organism evidence="2 3">
    <name type="scientific">Piedraia hortae CBS 480.64</name>
    <dbReference type="NCBI Taxonomy" id="1314780"/>
    <lineage>
        <taxon>Eukaryota</taxon>
        <taxon>Fungi</taxon>
        <taxon>Dikarya</taxon>
        <taxon>Ascomycota</taxon>
        <taxon>Pezizomycotina</taxon>
        <taxon>Dothideomycetes</taxon>
        <taxon>Dothideomycetidae</taxon>
        <taxon>Capnodiales</taxon>
        <taxon>Piedraiaceae</taxon>
        <taxon>Piedraia</taxon>
    </lineage>
</organism>
<proteinExistence type="predicted"/>
<dbReference type="AlphaFoldDB" id="A0A6A7C9E1"/>
<dbReference type="Proteomes" id="UP000799421">
    <property type="component" value="Unassembled WGS sequence"/>
</dbReference>
<dbReference type="OrthoDB" id="3624420at2759"/>
<keyword evidence="1" id="KW-0732">Signal</keyword>
<sequence>MVFLHILFAATVAFSSAMAVPTATAVTSSVLPSPTSEAHQQIMSNWSFAVGNFYAGSADSTASLQPICKDIGALGHGQWSRQGLSPELIQRPICNMTRSENVNPSIAIPWTIRSLSDMFTTQLLGAFDGQYKQSSLGYVCNNTQYQALDAYNIDSQRVVNATCHAAGLEMRPQLVEPLTTPNMTDASVYIEALSALYGITLASTARDMRELDGICHAMDGRMKALNAMHLNGSIVLNGTCGRYRPHSEQPMGGHSGGPLPEDGSPMLPHTAFDLVRVQMTRMFTIVLKGMNRSLEWNSWLCQNLNIDGLNNVGLIGDGVTEVVCQARGAVG</sequence>
<feature type="chain" id="PRO_5025475390" evidence="1">
    <location>
        <begin position="20"/>
        <end position="331"/>
    </location>
</feature>